<evidence type="ECO:0000256" key="1">
    <source>
        <dbReference type="SAM" id="MobiDB-lite"/>
    </source>
</evidence>
<gene>
    <name evidence="2" type="ORF">UFOPK1808_00578</name>
</gene>
<dbReference type="SUPFAM" id="SSF55718">
    <property type="entry name" value="SCP-like"/>
    <property type="match status" value="1"/>
</dbReference>
<dbReference type="InterPro" id="IPR036527">
    <property type="entry name" value="SCP2_sterol-bd_dom_sf"/>
</dbReference>
<organism evidence="2">
    <name type="scientific">freshwater metagenome</name>
    <dbReference type="NCBI Taxonomy" id="449393"/>
    <lineage>
        <taxon>unclassified sequences</taxon>
        <taxon>metagenomes</taxon>
        <taxon>ecological metagenomes</taxon>
    </lineage>
</organism>
<evidence type="ECO:0000313" key="2">
    <source>
        <dbReference type="EMBL" id="CAB4598160.1"/>
    </source>
</evidence>
<feature type="region of interest" description="Disordered" evidence="1">
    <location>
        <begin position="1"/>
        <end position="20"/>
    </location>
</feature>
<sequence length="75" mass="7914">MSVKYTVSFGKGEKASEGPDNADVAVSIDAKFTSMDPTAAFMLGKLKAEGNTRALFEALWSGEAESAISRLASRP</sequence>
<dbReference type="AlphaFoldDB" id="A0A6J6GCJ1"/>
<dbReference type="EMBL" id="CAEZUL010000048">
    <property type="protein sequence ID" value="CAB4598160.1"/>
    <property type="molecule type" value="Genomic_DNA"/>
</dbReference>
<proteinExistence type="predicted"/>
<name>A0A6J6GCJ1_9ZZZZ</name>
<accession>A0A6J6GCJ1</accession>
<reference evidence="2" key="1">
    <citation type="submission" date="2020-05" db="EMBL/GenBank/DDBJ databases">
        <authorList>
            <person name="Chiriac C."/>
            <person name="Salcher M."/>
            <person name="Ghai R."/>
            <person name="Kavagutti S V."/>
        </authorList>
    </citation>
    <scope>NUCLEOTIDE SEQUENCE</scope>
</reference>
<protein>
    <submittedName>
        <fullName evidence="2">Unannotated protein</fullName>
    </submittedName>
</protein>